<dbReference type="CDD" id="cd01855">
    <property type="entry name" value="YqeH"/>
    <property type="match status" value="1"/>
</dbReference>
<dbReference type="OMA" id="LGCTNVG"/>
<dbReference type="OrthoDB" id="1696305at2759"/>
<accession>V3ZZF8</accession>
<keyword evidence="2" id="KW-1185">Reference proteome</keyword>
<dbReference type="PANTHER" id="PTHR46406">
    <property type="entry name" value="NITRIC OXIDE-ASSOCIATED PROTEIN 1"/>
    <property type="match status" value="1"/>
</dbReference>
<dbReference type="RefSeq" id="XP_009059591.1">
    <property type="nucleotide sequence ID" value="XM_009061343.1"/>
</dbReference>
<evidence type="ECO:0000313" key="2">
    <source>
        <dbReference type="Proteomes" id="UP000030746"/>
    </source>
</evidence>
<evidence type="ECO:0000313" key="1">
    <source>
        <dbReference type="EMBL" id="ESO89807.1"/>
    </source>
</evidence>
<sequence>MSKVLPNSDSEYLESVFLDEDKLSTEQKQPSDRSQEILGTPIPGTGFSNVPCSGCGAILHCEDSTLPGYMKGEKFTLKTRDELYESVCQRCHLINNNNLCLNVKVGAEEYKDIISVIKESRSLLIVMVDLLDIENSIFPNLLESVGKQKKLFIVGNKVDLIPKDCPYYLRNVEDSLRQACVRAGLDDYSNIKHISLISAKTGYGVENLITKLIDYWGIRDNVYLLGSTNTGKSTLFNIFLASDYCKSRIRDHIKRATTSVWSGTTLNLLKFPIINPEPHRVFKRRERLSREKQNEMETKLRREKLKFTEKLDYSDTVLKEEESDVEESGQELISFKGSNTGEIEAQVSEINEKDGKPSLSSFYEHQFVNVRWLYDTPGVIKSEQIVNMLKDDEVLTITPKKRLTPRVFILDPGQVMFISGLSRLDYLQGETSIFVTVFTNYKLPVFTKNLQSAEKFYNRQIKFDTLRVPLEEGHHLPPLEGQTFDIIGEGSRYSTADIQLSSLGWISIAIQRNKIITLKAYTPGGNGCHVRQPSLLPNYRSFQGDRIYKTNKYKYRFPDYEKQ</sequence>
<name>V3ZZF8_LOTGI</name>
<protein>
    <submittedName>
        <fullName evidence="1">Uncharacterized protein</fullName>
    </submittedName>
</protein>
<proteinExistence type="predicted"/>
<dbReference type="HOGENOM" id="CLU_014195_2_0_1"/>
<dbReference type="CTD" id="20232379"/>
<dbReference type="GeneID" id="20232379"/>
<dbReference type="EMBL" id="KB202544">
    <property type="protein sequence ID" value="ESO89807.1"/>
    <property type="molecule type" value="Genomic_DNA"/>
</dbReference>
<dbReference type="InterPro" id="IPR027417">
    <property type="entry name" value="P-loop_NTPase"/>
</dbReference>
<dbReference type="PANTHER" id="PTHR46406:SF1">
    <property type="entry name" value="NITRIC OXIDE-ASSOCIATED PROTEIN 1"/>
    <property type="match status" value="1"/>
</dbReference>
<dbReference type="InterPro" id="IPR052807">
    <property type="entry name" value="Mito_transl_resp_regulator"/>
</dbReference>
<dbReference type="AlphaFoldDB" id="V3ZZF8"/>
<dbReference type="Gene3D" id="3.40.50.300">
    <property type="entry name" value="P-loop containing nucleotide triphosphate hydrolases"/>
    <property type="match status" value="1"/>
</dbReference>
<reference evidence="1 2" key="1">
    <citation type="journal article" date="2013" name="Nature">
        <title>Insights into bilaterian evolution from three spiralian genomes.</title>
        <authorList>
            <person name="Simakov O."/>
            <person name="Marletaz F."/>
            <person name="Cho S.J."/>
            <person name="Edsinger-Gonzales E."/>
            <person name="Havlak P."/>
            <person name="Hellsten U."/>
            <person name="Kuo D.H."/>
            <person name="Larsson T."/>
            <person name="Lv J."/>
            <person name="Arendt D."/>
            <person name="Savage R."/>
            <person name="Osoegawa K."/>
            <person name="de Jong P."/>
            <person name="Grimwood J."/>
            <person name="Chapman J.A."/>
            <person name="Shapiro H."/>
            <person name="Aerts A."/>
            <person name="Otillar R.P."/>
            <person name="Terry A.Y."/>
            <person name="Boore J.L."/>
            <person name="Grigoriev I.V."/>
            <person name="Lindberg D.R."/>
            <person name="Seaver E.C."/>
            <person name="Weisblat D.A."/>
            <person name="Putnam N.H."/>
            <person name="Rokhsar D.S."/>
        </authorList>
    </citation>
    <scope>NUCLEOTIDE SEQUENCE [LARGE SCALE GENOMIC DNA]</scope>
</reference>
<organism evidence="1 2">
    <name type="scientific">Lottia gigantea</name>
    <name type="common">Giant owl limpet</name>
    <dbReference type="NCBI Taxonomy" id="225164"/>
    <lineage>
        <taxon>Eukaryota</taxon>
        <taxon>Metazoa</taxon>
        <taxon>Spiralia</taxon>
        <taxon>Lophotrochozoa</taxon>
        <taxon>Mollusca</taxon>
        <taxon>Gastropoda</taxon>
        <taxon>Patellogastropoda</taxon>
        <taxon>Lottioidea</taxon>
        <taxon>Lottiidae</taxon>
        <taxon>Lottia</taxon>
    </lineage>
</organism>
<dbReference type="KEGG" id="lgi:LOTGIDRAFT_124576"/>
<dbReference type="Proteomes" id="UP000030746">
    <property type="component" value="Unassembled WGS sequence"/>
</dbReference>
<dbReference type="SUPFAM" id="SSF52540">
    <property type="entry name" value="P-loop containing nucleoside triphosphate hydrolases"/>
    <property type="match status" value="1"/>
</dbReference>
<dbReference type="STRING" id="225164.V3ZZF8"/>
<gene>
    <name evidence="1" type="ORF">LOTGIDRAFT_124576</name>
</gene>